<reference evidence="1" key="1">
    <citation type="submission" date="2014-09" db="EMBL/GenBank/DDBJ databases">
        <authorList>
            <person name="Magalhaes I.L.F."/>
            <person name="Oliveira U."/>
            <person name="Santos F.R."/>
            <person name="Vidigal T.H.D.A."/>
            <person name="Brescovit A.D."/>
            <person name="Santos A.J."/>
        </authorList>
    </citation>
    <scope>NUCLEOTIDE SEQUENCE</scope>
    <source>
        <tissue evidence="1">Shoot tissue taken approximately 20 cm above the soil surface</tissue>
    </source>
</reference>
<organism evidence="1">
    <name type="scientific">Arundo donax</name>
    <name type="common">Giant reed</name>
    <name type="synonym">Donax arundinaceus</name>
    <dbReference type="NCBI Taxonomy" id="35708"/>
    <lineage>
        <taxon>Eukaryota</taxon>
        <taxon>Viridiplantae</taxon>
        <taxon>Streptophyta</taxon>
        <taxon>Embryophyta</taxon>
        <taxon>Tracheophyta</taxon>
        <taxon>Spermatophyta</taxon>
        <taxon>Magnoliopsida</taxon>
        <taxon>Liliopsida</taxon>
        <taxon>Poales</taxon>
        <taxon>Poaceae</taxon>
        <taxon>PACMAD clade</taxon>
        <taxon>Arundinoideae</taxon>
        <taxon>Arundineae</taxon>
        <taxon>Arundo</taxon>
    </lineage>
</organism>
<accession>A0A0A9GNK7</accession>
<protein>
    <submittedName>
        <fullName evidence="1">Uncharacterized protein</fullName>
    </submittedName>
</protein>
<reference evidence="1" key="2">
    <citation type="journal article" date="2015" name="Data Brief">
        <title>Shoot transcriptome of the giant reed, Arundo donax.</title>
        <authorList>
            <person name="Barrero R.A."/>
            <person name="Guerrero F.D."/>
            <person name="Moolhuijzen P."/>
            <person name="Goolsby J.A."/>
            <person name="Tidwell J."/>
            <person name="Bellgard S.E."/>
            <person name="Bellgard M.I."/>
        </authorList>
    </citation>
    <scope>NUCLEOTIDE SEQUENCE</scope>
    <source>
        <tissue evidence="1">Shoot tissue taken approximately 20 cm above the soil surface</tissue>
    </source>
</reference>
<dbReference type="EMBL" id="GBRH01171829">
    <property type="protein sequence ID" value="JAE26067.1"/>
    <property type="molecule type" value="Transcribed_RNA"/>
</dbReference>
<sequence>MGSILWKYVKFHFNCHFVYVGLY</sequence>
<evidence type="ECO:0000313" key="1">
    <source>
        <dbReference type="EMBL" id="JAE26067.1"/>
    </source>
</evidence>
<proteinExistence type="predicted"/>
<name>A0A0A9GNK7_ARUDO</name>
<dbReference type="AlphaFoldDB" id="A0A0A9GNK7"/>